<evidence type="ECO:0000313" key="1">
    <source>
        <dbReference type="EMBL" id="CCM75600.1"/>
    </source>
</evidence>
<name>K0PVM6_9HYPH</name>
<evidence type="ECO:0000313" key="2">
    <source>
        <dbReference type="Proteomes" id="UP000009319"/>
    </source>
</evidence>
<dbReference type="Proteomes" id="UP000009319">
    <property type="component" value="Unassembled WGS sequence"/>
</dbReference>
<proteinExistence type="predicted"/>
<dbReference type="EMBL" id="CANI01000018">
    <property type="protein sequence ID" value="CCM75600.1"/>
    <property type="molecule type" value="Genomic_DNA"/>
</dbReference>
<keyword evidence="2" id="KW-1185">Reference proteome</keyword>
<reference evidence="1 2" key="1">
    <citation type="journal article" date="2013" name="Genome Announc.">
        <title>Draft Genome Sequence of Rhizobium mesoamericanum STM3625, a Nitrogen-Fixing Symbiont of Mimosa pudica Isolated in French Guiana (South America).</title>
        <authorList>
            <person name="Moulin L."/>
            <person name="Mornico D."/>
            <person name="Melkonian R."/>
            <person name="Klonowska A."/>
        </authorList>
    </citation>
    <scope>NUCLEOTIDE SEQUENCE [LARGE SCALE GENOMIC DNA]</scope>
    <source>
        <strain evidence="1 2">STM3625</strain>
    </source>
</reference>
<dbReference type="HOGENOM" id="CLU_2071218_0_0_5"/>
<dbReference type="AlphaFoldDB" id="K0PVM6"/>
<gene>
    <name evidence="1" type="ORF">BN77_2757</name>
</gene>
<accession>K0PVM6</accession>
<organism evidence="1 2">
    <name type="scientific">Rhizobium mesoamericanum STM3625</name>
    <dbReference type="NCBI Taxonomy" id="1211777"/>
    <lineage>
        <taxon>Bacteria</taxon>
        <taxon>Pseudomonadati</taxon>
        <taxon>Pseudomonadota</taxon>
        <taxon>Alphaproteobacteria</taxon>
        <taxon>Hyphomicrobiales</taxon>
        <taxon>Rhizobiaceae</taxon>
        <taxon>Rhizobium/Agrobacterium group</taxon>
        <taxon>Rhizobium</taxon>
    </lineage>
</organism>
<protein>
    <submittedName>
        <fullName evidence="1">Uncharacterized protein</fullName>
    </submittedName>
</protein>
<sequence>MPRRCVCRGSAHNYLPATTNADKVSLLKGIPAEIFWSFTVYDNISPSMLDRRRNAIREPQANAILRLHRSPLRQVLATGESEAYRQLARSACDQGCRVGGLRVLAAEALYAGDGKFGS</sequence>
<comment type="caution">
    <text evidence="1">The sequence shown here is derived from an EMBL/GenBank/DDBJ whole genome shotgun (WGS) entry which is preliminary data.</text>
</comment>